<protein>
    <submittedName>
        <fullName evidence="2">Uncharacterized protein</fullName>
    </submittedName>
</protein>
<dbReference type="VEuPathDB" id="VectorBase:GPAI020362"/>
<dbReference type="AlphaFoldDB" id="A0A1A9ZNS9"/>
<keyword evidence="3" id="KW-1185">Reference proteome</keyword>
<organism evidence="2 3">
    <name type="scientific">Glossina pallidipes</name>
    <name type="common">Tsetse fly</name>
    <dbReference type="NCBI Taxonomy" id="7398"/>
    <lineage>
        <taxon>Eukaryota</taxon>
        <taxon>Metazoa</taxon>
        <taxon>Ecdysozoa</taxon>
        <taxon>Arthropoda</taxon>
        <taxon>Hexapoda</taxon>
        <taxon>Insecta</taxon>
        <taxon>Pterygota</taxon>
        <taxon>Neoptera</taxon>
        <taxon>Endopterygota</taxon>
        <taxon>Diptera</taxon>
        <taxon>Brachycera</taxon>
        <taxon>Muscomorpha</taxon>
        <taxon>Hippoboscoidea</taxon>
        <taxon>Glossinidae</taxon>
        <taxon>Glossina</taxon>
    </lineage>
</organism>
<dbReference type="Proteomes" id="UP000092445">
    <property type="component" value="Unassembled WGS sequence"/>
</dbReference>
<accession>A0A1A9ZNS9</accession>
<evidence type="ECO:0000313" key="3">
    <source>
        <dbReference type="Proteomes" id="UP000092445"/>
    </source>
</evidence>
<dbReference type="EnsemblMetazoa" id="GPAI020362-RA">
    <property type="protein sequence ID" value="GPAI020362-PA"/>
    <property type="gene ID" value="GPAI020362"/>
</dbReference>
<reference evidence="3" key="1">
    <citation type="submission" date="2014-03" db="EMBL/GenBank/DDBJ databases">
        <authorList>
            <person name="Aksoy S."/>
            <person name="Warren W."/>
            <person name="Wilson R.K."/>
        </authorList>
    </citation>
    <scope>NUCLEOTIDE SEQUENCE [LARGE SCALE GENOMIC DNA]</scope>
    <source>
        <strain evidence="3">IAEA</strain>
    </source>
</reference>
<sequence>MLSVCLKSSSFGLSERICDAHDAQSENPAGISAIKANSIGAMKSEYEKTLKGMQSPLSPDQTLASKFPKHGCCVILNTFRTTNRCYTKPDHKYRKKKMGYNKKSLKQIGGGSKEEEKNSKSISQSVVLADVNMLRCRMRSFAEDILS</sequence>
<feature type="region of interest" description="Disordered" evidence="1">
    <location>
        <begin position="96"/>
        <end position="122"/>
    </location>
</feature>
<evidence type="ECO:0000256" key="1">
    <source>
        <dbReference type="SAM" id="MobiDB-lite"/>
    </source>
</evidence>
<dbReference type="STRING" id="7398.A0A1A9ZNS9"/>
<name>A0A1A9ZNS9_GLOPL</name>
<evidence type="ECO:0000313" key="2">
    <source>
        <dbReference type="EnsemblMetazoa" id="GPAI020362-PA"/>
    </source>
</evidence>
<reference evidence="2" key="2">
    <citation type="submission" date="2020-05" db="UniProtKB">
        <authorList>
            <consortium name="EnsemblMetazoa"/>
        </authorList>
    </citation>
    <scope>IDENTIFICATION</scope>
    <source>
        <strain evidence="2">IAEA</strain>
    </source>
</reference>
<feature type="compositionally biased region" description="Basic residues" evidence="1">
    <location>
        <begin position="96"/>
        <end position="105"/>
    </location>
</feature>
<proteinExistence type="predicted"/>